<dbReference type="Pfam" id="PF02932">
    <property type="entry name" value="Neur_chan_memb"/>
    <property type="match status" value="1"/>
</dbReference>
<evidence type="ECO:0000256" key="1">
    <source>
        <dbReference type="ARBA" id="ARBA00004141"/>
    </source>
</evidence>
<feature type="domain" description="Neurotransmitter-gated ion-channel ligand-binding" evidence="12">
    <location>
        <begin position="29"/>
        <end position="136"/>
    </location>
</feature>
<dbReference type="VEuPathDB" id="VectorBase:LDEU005641"/>
<evidence type="ECO:0000256" key="3">
    <source>
        <dbReference type="ARBA" id="ARBA00022448"/>
    </source>
</evidence>
<keyword evidence="4" id="KW-1003">Cell membrane</keyword>
<dbReference type="SUPFAM" id="SSF63712">
    <property type="entry name" value="Nicotinic receptor ligand binding domain-like"/>
    <property type="match status" value="1"/>
</dbReference>
<keyword evidence="10 11" id="KW-0407">Ion channel</keyword>
<evidence type="ECO:0000256" key="2">
    <source>
        <dbReference type="ARBA" id="ARBA00004236"/>
    </source>
</evidence>
<comment type="caution">
    <text evidence="14">The sequence shown here is derived from an EMBL/GenBank/DDBJ whole genome shotgun (WGS) entry which is preliminary data.</text>
</comment>
<dbReference type="AlphaFoldDB" id="A0A443SFU8"/>
<dbReference type="Proteomes" id="UP000288716">
    <property type="component" value="Unassembled WGS sequence"/>
</dbReference>
<reference evidence="14 15" key="1">
    <citation type="journal article" date="2018" name="Gigascience">
        <title>Genomes of trombidid mites reveal novel predicted allergens and laterally-transferred genes associated with secondary metabolism.</title>
        <authorList>
            <person name="Dong X."/>
            <person name="Chaisiri K."/>
            <person name="Xia D."/>
            <person name="Armstrong S.D."/>
            <person name="Fang Y."/>
            <person name="Donnelly M.J."/>
            <person name="Kadowaki T."/>
            <person name="McGarry J.W."/>
            <person name="Darby A.C."/>
            <person name="Makepeace B.L."/>
        </authorList>
    </citation>
    <scope>NUCLEOTIDE SEQUENCE [LARGE SCALE GENOMIC DNA]</scope>
    <source>
        <strain evidence="14">UoL-UT</strain>
    </source>
</reference>
<sequence length="329" mass="38677">MSVYIHEDVYSGFDCGSILERLQVKHSNDASWKSKLWTPNYIFMNTMQAAMGPQKLPLQFEFTNDSRVIMSSRSIMKLSCTMDLFYFPQDTQECYVDISADIYKNKKVRFVWMQFNVLNEKEFSKFEFPWITETTCDSNRGPNYDCIRGQIHLFRRLSYYIIRIYAPSFLLVITAFVGFWIPVCGYPARVAVTVTPMLTLATQQNQINAEINVHYVVALHIWMIFCTFFVFMSLIEYAVAIIYCHHIDEKKERMNSNSPTIITRNTSTKTTHFIKKSLIKIYGAIDWSKAPLDRNKVDYCARIIFPLLYILFVLIYVFIFIVPWAINKY</sequence>
<comment type="subcellular location">
    <subcellularLocation>
        <location evidence="2">Cell membrane</location>
    </subcellularLocation>
    <subcellularLocation>
        <location evidence="1">Membrane</location>
        <topology evidence="1">Multi-pass membrane protein</topology>
    </subcellularLocation>
</comment>
<dbReference type="OrthoDB" id="6490394at2759"/>
<dbReference type="InterPro" id="IPR006201">
    <property type="entry name" value="Neur_channel"/>
</dbReference>
<dbReference type="PRINTS" id="PR00253">
    <property type="entry name" value="GABAARECEPTR"/>
</dbReference>
<comment type="similarity">
    <text evidence="11">Belongs to the ligand-gated ion channel (TC 1.A.9) family.</text>
</comment>
<evidence type="ECO:0000313" key="14">
    <source>
        <dbReference type="EMBL" id="RWS26399.1"/>
    </source>
</evidence>
<feature type="transmembrane region" description="Helical" evidence="11">
    <location>
        <begin position="160"/>
        <end position="181"/>
    </location>
</feature>
<keyword evidence="8 11" id="KW-0406">Ion transport</keyword>
<feature type="transmembrane region" description="Helical" evidence="11">
    <location>
        <begin position="303"/>
        <end position="326"/>
    </location>
</feature>
<keyword evidence="6" id="KW-0732">Signal</keyword>
<dbReference type="CDD" id="cd19049">
    <property type="entry name" value="LGIC_TM_anion"/>
    <property type="match status" value="1"/>
</dbReference>
<evidence type="ECO:0000256" key="10">
    <source>
        <dbReference type="ARBA" id="ARBA00023303"/>
    </source>
</evidence>
<evidence type="ECO:0000259" key="12">
    <source>
        <dbReference type="Pfam" id="PF02931"/>
    </source>
</evidence>
<dbReference type="InterPro" id="IPR018000">
    <property type="entry name" value="Neurotransmitter_ion_chnl_CS"/>
</dbReference>
<dbReference type="Gene3D" id="1.20.58.390">
    <property type="entry name" value="Neurotransmitter-gated ion-channel transmembrane domain"/>
    <property type="match status" value="1"/>
</dbReference>
<evidence type="ECO:0000256" key="7">
    <source>
        <dbReference type="ARBA" id="ARBA00022989"/>
    </source>
</evidence>
<dbReference type="InterPro" id="IPR036719">
    <property type="entry name" value="Neuro-gated_channel_TM_sf"/>
</dbReference>
<dbReference type="GO" id="GO:0099095">
    <property type="term" value="F:ligand-gated monoatomic anion channel activity"/>
    <property type="evidence" value="ECO:0007669"/>
    <property type="project" value="UniProtKB-ARBA"/>
</dbReference>
<keyword evidence="15" id="KW-1185">Reference proteome</keyword>
<evidence type="ECO:0000256" key="4">
    <source>
        <dbReference type="ARBA" id="ARBA00022475"/>
    </source>
</evidence>
<evidence type="ECO:0000256" key="5">
    <source>
        <dbReference type="ARBA" id="ARBA00022692"/>
    </source>
</evidence>
<keyword evidence="9 11" id="KW-0472">Membrane</keyword>
<feature type="domain" description="Neurotransmitter-gated ion-channel transmembrane" evidence="13">
    <location>
        <begin position="164"/>
        <end position="264"/>
    </location>
</feature>
<name>A0A443SFU8_9ACAR</name>
<gene>
    <name evidence="14" type="ORF">B4U80_02772</name>
</gene>
<dbReference type="InterPro" id="IPR006029">
    <property type="entry name" value="Neurotrans-gated_channel_TM"/>
</dbReference>
<dbReference type="InterPro" id="IPR006202">
    <property type="entry name" value="Neur_chan_lig-bd"/>
</dbReference>
<evidence type="ECO:0000256" key="11">
    <source>
        <dbReference type="RuleBase" id="RU000687"/>
    </source>
</evidence>
<protein>
    <submittedName>
        <fullName evidence="14">Glutamate-gated chloride channel-like protein</fullName>
    </submittedName>
</protein>
<dbReference type="GO" id="GO:0005886">
    <property type="term" value="C:plasma membrane"/>
    <property type="evidence" value="ECO:0007669"/>
    <property type="project" value="UniProtKB-SubCell"/>
</dbReference>
<dbReference type="SUPFAM" id="SSF90112">
    <property type="entry name" value="Neurotransmitter-gated ion-channel transmembrane pore"/>
    <property type="match status" value="1"/>
</dbReference>
<evidence type="ECO:0000256" key="8">
    <source>
        <dbReference type="ARBA" id="ARBA00023065"/>
    </source>
</evidence>
<evidence type="ECO:0000259" key="13">
    <source>
        <dbReference type="Pfam" id="PF02932"/>
    </source>
</evidence>
<dbReference type="InterPro" id="IPR036734">
    <property type="entry name" value="Neur_chan_lig-bd_sf"/>
</dbReference>
<proteinExistence type="inferred from homology"/>
<keyword evidence="5 11" id="KW-0812">Transmembrane</keyword>
<feature type="transmembrane region" description="Helical" evidence="11">
    <location>
        <begin position="221"/>
        <end position="244"/>
    </location>
</feature>
<accession>A0A443SFU8</accession>
<dbReference type="Pfam" id="PF02931">
    <property type="entry name" value="Neur_chan_LBD"/>
    <property type="match status" value="1"/>
</dbReference>
<keyword evidence="7 11" id="KW-1133">Transmembrane helix</keyword>
<comment type="caution">
    <text evidence="11">Lacks conserved residue(s) required for the propagation of feature annotation.</text>
</comment>
<evidence type="ECO:0000313" key="15">
    <source>
        <dbReference type="Proteomes" id="UP000288716"/>
    </source>
</evidence>
<dbReference type="PANTHER" id="PTHR18945">
    <property type="entry name" value="NEUROTRANSMITTER GATED ION CHANNEL"/>
    <property type="match status" value="1"/>
</dbReference>
<evidence type="ECO:0000256" key="6">
    <source>
        <dbReference type="ARBA" id="ARBA00022729"/>
    </source>
</evidence>
<dbReference type="GO" id="GO:0005254">
    <property type="term" value="F:chloride channel activity"/>
    <property type="evidence" value="ECO:0007669"/>
    <property type="project" value="UniProtKB-ARBA"/>
</dbReference>
<dbReference type="PRINTS" id="PR00252">
    <property type="entry name" value="NRIONCHANNEL"/>
</dbReference>
<dbReference type="Gene3D" id="2.70.170.10">
    <property type="entry name" value="Neurotransmitter-gated ion-channel ligand-binding domain"/>
    <property type="match status" value="1"/>
</dbReference>
<dbReference type="InterPro" id="IPR006028">
    <property type="entry name" value="GABAA/Glycine_rcpt"/>
</dbReference>
<keyword evidence="3 11" id="KW-0813">Transport</keyword>
<dbReference type="InterPro" id="IPR038050">
    <property type="entry name" value="Neuro_actylchol_rec"/>
</dbReference>
<dbReference type="PROSITE" id="PS00236">
    <property type="entry name" value="NEUROTR_ION_CHANNEL"/>
    <property type="match status" value="1"/>
</dbReference>
<evidence type="ECO:0000256" key="9">
    <source>
        <dbReference type="ARBA" id="ARBA00023136"/>
    </source>
</evidence>
<dbReference type="GO" id="GO:0004888">
    <property type="term" value="F:transmembrane signaling receptor activity"/>
    <property type="evidence" value="ECO:0007669"/>
    <property type="project" value="InterPro"/>
</dbReference>
<dbReference type="GO" id="GO:0005230">
    <property type="term" value="F:extracellular ligand-gated monoatomic ion channel activity"/>
    <property type="evidence" value="ECO:0007669"/>
    <property type="project" value="InterPro"/>
</dbReference>
<organism evidence="14 15">
    <name type="scientific">Leptotrombidium deliense</name>
    <dbReference type="NCBI Taxonomy" id="299467"/>
    <lineage>
        <taxon>Eukaryota</taxon>
        <taxon>Metazoa</taxon>
        <taxon>Ecdysozoa</taxon>
        <taxon>Arthropoda</taxon>
        <taxon>Chelicerata</taxon>
        <taxon>Arachnida</taxon>
        <taxon>Acari</taxon>
        <taxon>Acariformes</taxon>
        <taxon>Trombidiformes</taxon>
        <taxon>Prostigmata</taxon>
        <taxon>Anystina</taxon>
        <taxon>Parasitengona</taxon>
        <taxon>Trombiculoidea</taxon>
        <taxon>Trombiculidae</taxon>
        <taxon>Leptotrombidium</taxon>
    </lineage>
</organism>
<dbReference type="EMBL" id="NCKV01002794">
    <property type="protein sequence ID" value="RWS26399.1"/>
    <property type="molecule type" value="Genomic_DNA"/>
</dbReference>
<dbReference type="STRING" id="299467.A0A443SFU8"/>